<proteinExistence type="predicted"/>
<organism evidence="2 3">
    <name type="scientific">Durusdinium trenchii</name>
    <dbReference type="NCBI Taxonomy" id="1381693"/>
    <lineage>
        <taxon>Eukaryota</taxon>
        <taxon>Sar</taxon>
        <taxon>Alveolata</taxon>
        <taxon>Dinophyceae</taxon>
        <taxon>Suessiales</taxon>
        <taxon>Symbiodiniaceae</taxon>
        <taxon>Durusdinium</taxon>
    </lineage>
</organism>
<reference evidence="2 3" key="1">
    <citation type="submission" date="2024-02" db="EMBL/GenBank/DDBJ databases">
        <authorList>
            <person name="Chen Y."/>
            <person name="Shah S."/>
            <person name="Dougan E. K."/>
            <person name="Thang M."/>
            <person name="Chan C."/>
        </authorList>
    </citation>
    <scope>NUCLEOTIDE SEQUENCE [LARGE SCALE GENOMIC DNA]</scope>
</reference>
<keyword evidence="3" id="KW-1185">Reference proteome</keyword>
<sequence>MASPWPLNPPLPSSPKPQKRRPSGSSSHLVRRWKSDPAGLSNGEGTRLDSSASSSSVQVQEKETSLSHSLASSGKHLLSVQSGCCEKQVRFQDEVESKCSTQSLTNPEDLQCASLIPAKSIVELASRGTFTGPFDVDFEEFNFLFTSSNFASPPEQRSKDTIMKLQTEPGEARKIRHVNFMPGRDLVLRWRADAMDEKLCDDFSVSTLGSAPDLPADAAAAHARSPIRPKSHLVASKGSKQVRFLLDDHGGVETPTNDRNNGQLIPSQMTLAQFFGPATCWLSGISRRYPRVKTWVACGGSPTGTVCMVKGSWHASETRLNQLSFCDMPMFF</sequence>
<evidence type="ECO:0000256" key="1">
    <source>
        <dbReference type="SAM" id="MobiDB-lite"/>
    </source>
</evidence>
<name>A0ABP0N0Y6_9DINO</name>
<feature type="compositionally biased region" description="Pro residues" evidence="1">
    <location>
        <begin position="1"/>
        <end position="15"/>
    </location>
</feature>
<evidence type="ECO:0000313" key="3">
    <source>
        <dbReference type="Proteomes" id="UP001642484"/>
    </source>
</evidence>
<gene>
    <name evidence="2" type="ORF">CCMP2556_LOCUS28208</name>
</gene>
<comment type="caution">
    <text evidence="2">The sequence shown here is derived from an EMBL/GenBank/DDBJ whole genome shotgun (WGS) entry which is preliminary data.</text>
</comment>
<feature type="region of interest" description="Disordered" evidence="1">
    <location>
        <begin position="1"/>
        <end position="70"/>
    </location>
</feature>
<protein>
    <submittedName>
        <fullName evidence="2">Uncharacterized protein</fullName>
    </submittedName>
</protein>
<dbReference type="EMBL" id="CAXAMN010021112">
    <property type="protein sequence ID" value="CAK9057098.1"/>
    <property type="molecule type" value="Genomic_DNA"/>
</dbReference>
<accession>A0ABP0N0Y6</accession>
<evidence type="ECO:0000313" key="2">
    <source>
        <dbReference type="EMBL" id="CAK9057098.1"/>
    </source>
</evidence>
<dbReference type="Proteomes" id="UP001642484">
    <property type="component" value="Unassembled WGS sequence"/>
</dbReference>